<feature type="transmembrane region" description="Helical" evidence="9">
    <location>
        <begin position="210"/>
        <end position="228"/>
    </location>
</feature>
<dbReference type="InterPro" id="IPR005821">
    <property type="entry name" value="Ion_trans_dom"/>
</dbReference>
<feature type="compositionally biased region" description="Acidic residues" evidence="8">
    <location>
        <begin position="817"/>
        <end position="834"/>
    </location>
</feature>
<dbReference type="Pfam" id="PF00520">
    <property type="entry name" value="Ion_trans"/>
    <property type="match status" value="1"/>
</dbReference>
<dbReference type="InterPro" id="IPR014710">
    <property type="entry name" value="RmlC-like_jellyroll"/>
</dbReference>
<keyword evidence="5" id="KW-0406">Ion transport</keyword>
<organism evidence="11 12">
    <name type="scientific">Euplotes crassus</name>
    <dbReference type="NCBI Taxonomy" id="5936"/>
    <lineage>
        <taxon>Eukaryota</taxon>
        <taxon>Sar</taxon>
        <taxon>Alveolata</taxon>
        <taxon>Ciliophora</taxon>
        <taxon>Intramacronucleata</taxon>
        <taxon>Spirotrichea</taxon>
        <taxon>Hypotrichia</taxon>
        <taxon>Euplotida</taxon>
        <taxon>Euplotidae</taxon>
        <taxon>Moneuplotes</taxon>
    </lineage>
</organism>
<name>A0AAD1XYD3_EUPCR</name>
<evidence type="ECO:0000256" key="9">
    <source>
        <dbReference type="SAM" id="Phobius"/>
    </source>
</evidence>
<feature type="compositionally biased region" description="Basic residues" evidence="8">
    <location>
        <begin position="715"/>
        <end position="727"/>
    </location>
</feature>
<dbReference type="CDD" id="cd00038">
    <property type="entry name" value="CAP_ED"/>
    <property type="match status" value="1"/>
</dbReference>
<feature type="compositionally biased region" description="Polar residues" evidence="8">
    <location>
        <begin position="75"/>
        <end position="88"/>
    </location>
</feature>
<evidence type="ECO:0000259" key="10">
    <source>
        <dbReference type="PROSITE" id="PS50042"/>
    </source>
</evidence>
<sequence>MDNIFKHTPPDRGLFNPDQHKDLVKQFSKRLEKMESKDDSNDISGNLKDEEEEEKGRDTPSENPRINVLEDPESPLQSPGKTSPMISTKNIGNLRFQLTGHIDFGKINFKKTSKHSQKWVRPIPEKFEERSKITTLSKDKRRERARQLWVIGIRKARTMVIIMKAIKSVDDNIKIFGVSKNINDDLSFDTGHNGVKCCMVIDPNGKFSKFWALITTFTLMLTGLYVPYSAAFLDDQGFDFFSLVLDIPFYFDIIFGFFTGYRTAGGNFESRLIPIVFNYLRTWFFIDLCTIIPYEVLFSNNTFSFIKFIKFLKVFKFIRVFKYVNRIKEIAAKYDISIITLRLLAEAIAVVYLVHIAACIYFFIAVINELNPDTWVVKKGIQDESNSIKYLYSVYWALQTLTTVGYGDIPVDTNLEKVVCICWMVFGVGFYSFTIGNLSSFITTIDAKGAQLRAKLQTIEEFSRKHDLPKDLEIRMKSLTTNQNEITQHDQNKLLQELPSSLRAEVLNHIHADIFKVIMFFKDKGPEFLSASLPLVRRFNLPPKEILYKEGDPSEEVYFILKGQIKLTTKDKVAFRVYKDGSMFGENEVIYKEGRDSTAQSITECQLLVMSKFDFKKLLEEHPDEARKIKINALLRRERHKKDKQKIKKKKGKKNDRVKSSSKNRSSKNLPKQSSNPSSNKNIEELLELNQVDALNKEEKSPLLELPSDPNLHDCRKKKSGSKKPKSKSSMLNKDIMKDEIAEIASENSVSQSEVNLQTYKMKRNEEGKESLSSSLTIKNENPKPDSKEKQTSNHINLKYDPDEIVNESDTDYKESTDEEILDDEYSNEGEEDDETLDELLFLEAVASLNENISMLTINSTDIFNCFQNLVKETTTLSSTLKEFNTNLLSNQIHEVSEK</sequence>
<dbReference type="Pfam" id="PF00027">
    <property type="entry name" value="cNMP_binding"/>
    <property type="match status" value="1"/>
</dbReference>
<feature type="compositionally biased region" description="Low complexity" evidence="8">
    <location>
        <begin position="667"/>
        <end position="681"/>
    </location>
</feature>
<comment type="caution">
    <text evidence="11">The sequence shown here is derived from an EMBL/GenBank/DDBJ whole genome shotgun (WGS) entry which is preliminary data.</text>
</comment>
<feature type="region of interest" description="Disordered" evidence="8">
    <location>
        <begin position="1"/>
        <end position="88"/>
    </location>
</feature>
<reference evidence="11" key="1">
    <citation type="submission" date="2023-07" db="EMBL/GenBank/DDBJ databases">
        <authorList>
            <consortium name="AG Swart"/>
            <person name="Singh M."/>
            <person name="Singh A."/>
            <person name="Seah K."/>
            <person name="Emmerich C."/>
        </authorList>
    </citation>
    <scope>NUCLEOTIDE SEQUENCE</scope>
    <source>
        <strain evidence="11">DP1</strain>
    </source>
</reference>
<dbReference type="Gene3D" id="2.60.120.10">
    <property type="entry name" value="Jelly Rolls"/>
    <property type="match status" value="1"/>
</dbReference>
<dbReference type="InterPro" id="IPR003938">
    <property type="entry name" value="K_chnl_volt-dep_EAG/ELK/ERG"/>
</dbReference>
<feature type="compositionally biased region" description="Basic and acidic residues" evidence="8">
    <location>
        <begin position="18"/>
        <end position="40"/>
    </location>
</feature>
<evidence type="ECO:0000256" key="4">
    <source>
        <dbReference type="ARBA" id="ARBA00022989"/>
    </source>
</evidence>
<feature type="region of interest" description="Disordered" evidence="8">
    <location>
        <begin position="636"/>
        <end position="682"/>
    </location>
</feature>
<keyword evidence="7" id="KW-0407">Ion channel</keyword>
<keyword evidence="12" id="KW-1185">Reference proteome</keyword>
<keyword evidence="4 9" id="KW-1133">Transmembrane helix</keyword>
<feature type="transmembrane region" description="Helical" evidence="9">
    <location>
        <begin position="343"/>
        <end position="367"/>
    </location>
</feature>
<proteinExistence type="predicted"/>
<evidence type="ECO:0000313" key="12">
    <source>
        <dbReference type="Proteomes" id="UP001295684"/>
    </source>
</evidence>
<dbReference type="PANTHER" id="PTHR47823:SF9">
    <property type="entry name" value="CHROMOSOME UNDETERMINED SCAFFOLD_10, WHOLE GENOME SHOTGUN SEQUENCE"/>
    <property type="match status" value="1"/>
</dbReference>
<evidence type="ECO:0000256" key="8">
    <source>
        <dbReference type="SAM" id="MobiDB-lite"/>
    </source>
</evidence>
<dbReference type="PRINTS" id="PR01463">
    <property type="entry name" value="EAGCHANLFMLY"/>
</dbReference>
<dbReference type="SUPFAM" id="SSF81324">
    <property type="entry name" value="Voltage-gated potassium channels"/>
    <property type="match status" value="1"/>
</dbReference>
<feature type="region of interest" description="Disordered" evidence="8">
    <location>
        <begin position="764"/>
        <end position="834"/>
    </location>
</feature>
<dbReference type="Gene3D" id="1.10.287.70">
    <property type="match status" value="1"/>
</dbReference>
<dbReference type="Proteomes" id="UP001295684">
    <property type="component" value="Unassembled WGS sequence"/>
</dbReference>
<dbReference type="GO" id="GO:0005249">
    <property type="term" value="F:voltage-gated potassium channel activity"/>
    <property type="evidence" value="ECO:0007669"/>
    <property type="project" value="InterPro"/>
</dbReference>
<dbReference type="SMART" id="SM00100">
    <property type="entry name" value="cNMP"/>
    <property type="match status" value="1"/>
</dbReference>
<dbReference type="AlphaFoldDB" id="A0AAD1XYD3"/>
<protein>
    <recommendedName>
        <fullName evidence="10">Cyclic nucleotide-binding domain-containing protein</fullName>
    </recommendedName>
</protein>
<dbReference type="GO" id="GO:0016020">
    <property type="term" value="C:membrane"/>
    <property type="evidence" value="ECO:0007669"/>
    <property type="project" value="UniProtKB-SubCell"/>
</dbReference>
<feature type="compositionally biased region" description="Basic residues" evidence="8">
    <location>
        <begin position="637"/>
        <end position="666"/>
    </location>
</feature>
<keyword evidence="6 9" id="KW-0472">Membrane</keyword>
<feature type="domain" description="Cyclic nucleotide-binding" evidence="10">
    <location>
        <begin position="494"/>
        <end position="636"/>
    </location>
</feature>
<feature type="compositionally biased region" description="Basic and acidic residues" evidence="8">
    <location>
        <begin position="781"/>
        <end position="802"/>
    </location>
</feature>
<evidence type="ECO:0000313" key="11">
    <source>
        <dbReference type="EMBL" id="CAI2381194.1"/>
    </source>
</evidence>
<feature type="region of interest" description="Disordered" evidence="8">
    <location>
        <begin position="701"/>
        <end position="733"/>
    </location>
</feature>
<dbReference type="InterPro" id="IPR000595">
    <property type="entry name" value="cNMP-bd_dom"/>
</dbReference>
<keyword evidence="3 9" id="KW-0812">Transmembrane</keyword>
<keyword evidence="2" id="KW-0813">Transport</keyword>
<dbReference type="EMBL" id="CAMPGE010023230">
    <property type="protein sequence ID" value="CAI2381194.1"/>
    <property type="molecule type" value="Genomic_DNA"/>
</dbReference>
<comment type="subcellular location">
    <subcellularLocation>
        <location evidence="1">Membrane</location>
        <topology evidence="1">Multi-pass membrane protein</topology>
    </subcellularLocation>
</comment>
<feature type="transmembrane region" description="Helical" evidence="9">
    <location>
        <begin position="240"/>
        <end position="261"/>
    </location>
</feature>
<feature type="compositionally biased region" description="Polar residues" evidence="8">
    <location>
        <begin position="771"/>
        <end position="780"/>
    </location>
</feature>
<evidence type="ECO:0000256" key="2">
    <source>
        <dbReference type="ARBA" id="ARBA00022448"/>
    </source>
</evidence>
<dbReference type="PROSITE" id="PS50042">
    <property type="entry name" value="CNMP_BINDING_3"/>
    <property type="match status" value="1"/>
</dbReference>
<accession>A0AAD1XYD3</accession>
<evidence type="ECO:0000256" key="5">
    <source>
        <dbReference type="ARBA" id="ARBA00023065"/>
    </source>
</evidence>
<dbReference type="SUPFAM" id="SSF51206">
    <property type="entry name" value="cAMP-binding domain-like"/>
    <property type="match status" value="1"/>
</dbReference>
<evidence type="ECO:0000256" key="1">
    <source>
        <dbReference type="ARBA" id="ARBA00004141"/>
    </source>
</evidence>
<dbReference type="Gene3D" id="1.10.287.630">
    <property type="entry name" value="Helix hairpin bin"/>
    <property type="match status" value="1"/>
</dbReference>
<gene>
    <name evidence="11" type="ORF">ECRASSUSDP1_LOCUS22641</name>
</gene>
<feature type="compositionally biased region" description="Basic and acidic residues" evidence="8">
    <location>
        <begin position="1"/>
        <end position="10"/>
    </location>
</feature>
<dbReference type="PANTHER" id="PTHR47823">
    <property type="entry name" value="ION_TRANS DOMAIN-CONTAINING PROTEIN"/>
    <property type="match status" value="1"/>
</dbReference>
<evidence type="ECO:0000256" key="6">
    <source>
        <dbReference type="ARBA" id="ARBA00023136"/>
    </source>
</evidence>
<evidence type="ECO:0000256" key="3">
    <source>
        <dbReference type="ARBA" id="ARBA00022692"/>
    </source>
</evidence>
<dbReference type="InterPro" id="IPR018490">
    <property type="entry name" value="cNMP-bd_dom_sf"/>
</dbReference>
<evidence type="ECO:0000256" key="7">
    <source>
        <dbReference type="ARBA" id="ARBA00023303"/>
    </source>
</evidence>